<dbReference type="EMBL" id="DF143046">
    <property type="protein sequence ID" value="GAA50446.1"/>
    <property type="molecule type" value="Genomic_DNA"/>
</dbReference>
<dbReference type="InterPro" id="IPR021109">
    <property type="entry name" value="Peptidase_aspartic_dom_sf"/>
</dbReference>
<reference evidence="3" key="1">
    <citation type="journal article" date="2011" name="Genome Biol.">
        <title>The draft genome of the carcinogenic human liver fluke Clonorchis sinensis.</title>
        <authorList>
            <person name="Wang X."/>
            <person name="Chen W."/>
            <person name="Huang Y."/>
            <person name="Sun J."/>
            <person name="Men J."/>
            <person name="Liu H."/>
            <person name="Luo F."/>
            <person name="Guo L."/>
            <person name="Lv X."/>
            <person name="Deng C."/>
            <person name="Zhou C."/>
            <person name="Fan Y."/>
            <person name="Li X."/>
            <person name="Huang L."/>
            <person name="Hu Y."/>
            <person name="Liang C."/>
            <person name="Hu X."/>
            <person name="Xu J."/>
            <person name="Yu X."/>
        </authorList>
    </citation>
    <scope>NUCLEOTIDE SEQUENCE [LARGE SCALE GENOMIC DNA]</scope>
    <source>
        <strain evidence="3">Henan</strain>
    </source>
</reference>
<evidence type="ECO:0000313" key="3">
    <source>
        <dbReference type="EMBL" id="GAA50446.1"/>
    </source>
</evidence>
<dbReference type="GO" id="GO:0008270">
    <property type="term" value="F:zinc ion binding"/>
    <property type="evidence" value="ECO:0007669"/>
    <property type="project" value="UniProtKB-KW"/>
</dbReference>
<keyword evidence="1" id="KW-0863">Zinc-finger</keyword>
<dbReference type="SUPFAM" id="SSF57756">
    <property type="entry name" value="Retrovirus zinc finger-like domains"/>
    <property type="match status" value="1"/>
</dbReference>
<dbReference type="Gene3D" id="2.40.70.10">
    <property type="entry name" value="Acid Proteases"/>
    <property type="match status" value="1"/>
</dbReference>
<organism evidence="3 4">
    <name type="scientific">Clonorchis sinensis</name>
    <name type="common">Chinese liver fluke</name>
    <dbReference type="NCBI Taxonomy" id="79923"/>
    <lineage>
        <taxon>Eukaryota</taxon>
        <taxon>Metazoa</taxon>
        <taxon>Spiralia</taxon>
        <taxon>Lophotrochozoa</taxon>
        <taxon>Platyhelminthes</taxon>
        <taxon>Trematoda</taxon>
        <taxon>Digenea</taxon>
        <taxon>Opisthorchiida</taxon>
        <taxon>Opisthorchiata</taxon>
        <taxon>Opisthorchiidae</taxon>
        <taxon>Clonorchis</taxon>
    </lineage>
</organism>
<evidence type="ECO:0000313" key="4">
    <source>
        <dbReference type="Proteomes" id="UP000008909"/>
    </source>
</evidence>
<dbReference type="InterPro" id="IPR001878">
    <property type="entry name" value="Znf_CCHC"/>
</dbReference>
<reference key="2">
    <citation type="submission" date="2011-10" db="EMBL/GenBank/DDBJ databases">
        <title>The genome and transcriptome sequence of Clonorchis sinensis provide insights into the carcinogenic liver fluke.</title>
        <authorList>
            <person name="Wang X."/>
            <person name="Huang Y."/>
            <person name="Chen W."/>
            <person name="Liu H."/>
            <person name="Guo L."/>
            <person name="Chen Y."/>
            <person name="Luo F."/>
            <person name="Zhou W."/>
            <person name="Sun J."/>
            <person name="Mao Q."/>
            <person name="Liang P."/>
            <person name="Zhou C."/>
            <person name="Tian Y."/>
            <person name="Men J."/>
            <person name="Lv X."/>
            <person name="Huang L."/>
            <person name="Zhou J."/>
            <person name="Hu Y."/>
            <person name="Li R."/>
            <person name="Zhang F."/>
            <person name="Lei H."/>
            <person name="Li X."/>
            <person name="Hu X."/>
            <person name="Liang C."/>
            <person name="Xu J."/>
            <person name="Wu Z."/>
            <person name="Yu X."/>
        </authorList>
    </citation>
    <scope>NUCLEOTIDE SEQUENCE</scope>
    <source>
        <strain>Henan</strain>
    </source>
</reference>
<keyword evidence="4" id="KW-1185">Reference proteome</keyword>
<proteinExistence type="predicted"/>
<dbReference type="InterPro" id="IPR036875">
    <property type="entry name" value="Znf_CCHC_sf"/>
</dbReference>
<feature type="non-terminal residue" evidence="3">
    <location>
        <position position="1"/>
    </location>
</feature>
<dbReference type="SMART" id="SM00343">
    <property type="entry name" value="ZnF_C2HC"/>
    <property type="match status" value="1"/>
</dbReference>
<keyword evidence="1" id="KW-0479">Metal-binding</keyword>
<sequence>GYEAVQDGRMEPGCDPTVFFASLRQSLDRALPGLDGASRHRLISDQFVEGVQPALGAQLRLARATGQLSVEELVHLARELAEAPLATFQSQENRRDSTVEDLKNKVDQPTEQLAAVKTESRRHARTSRCYKCGTPGHWRSQCPRTRPLVHNKILEYYSFAEWAAISSLIQTTIQAVIEIEGKRELFLIIRGAEVSLGRRGNQAERRPCALAVRAVGEYRLKIDGLSMHAIRLGNKSVQHTFLTSPDIEQTILGADFLKSTDSVIDLKQGKLMTSYGVVKLEGYPSTANAFDLTAPVRCPSIYGRRSIKNKRHMDFPEPGIFSGNRKLIVTVAYAFNCLIIKRVSVCRANIGKALTNSRYSCVKEIGDPNCISSLLNKTTTSL</sequence>
<dbReference type="AlphaFoldDB" id="G7YBW2"/>
<dbReference type="GO" id="GO:0003676">
    <property type="term" value="F:nucleic acid binding"/>
    <property type="evidence" value="ECO:0007669"/>
    <property type="project" value="InterPro"/>
</dbReference>
<dbReference type="Gene3D" id="4.10.60.10">
    <property type="entry name" value="Zinc finger, CCHC-type"/>
    <property type="match status" value="1"/>
</dbReference>
<dbReference type="PROSITE" id="PS50158">
    <property type="entry name" value="ZF_CCHC"/>
    <property type="match status" value="1"/>
</dbReference>
<keyword evidence="1" id="KW-0862">Zinc</keyword>
<name>G7YBW2_CLOSI</name>
<dbReference type="Proteomes" id="UP000008909">
    <property type="component" value="Unassembled WGS sequence"/>
</dbReference>
<evidence type="ECO:0000256" key="1">
    <source>
        <dbReference type="PROSITE-ProRule" id="PRU00047"/>
    </source>
</evidence>
<evidence type="ECO:0000259" key="2">
    <source>
        <dbReference type="PROSITE" id="PS50158"/>
    </source>
</evidence>
<gene>
    <name evidence="3" type="ORF">CLF_104551</name>
</gene>
<accession>G7YBW2</accession>
<protein>
    <submittedName>
        <fullName evidence="3">Gap-Pol polyprotein</fullName>
    </submittedName>
</protein>
<dbReference type="Pfam" id="PF00098">
    <property type="entry name" value="zf-CCHC"/>
    <property type="match status" value="1"/>
</dbReference>
<feature type="domain" description="CCHC-type" evidence="2">
    <location>
        <begin position="128"/>
        <end position="144"/>
    </location>
</feature>